<evidence type="ECO:0000256" key="4">
    <source>
        <dbReference type="ARBA" id="ARBA00022679"/>
    </source>
</evidence>
<evidence type="ECO:0000256" key="5">
    <source>
        <dbReference type="ARBA" id="ARBA00022741"/>
    </source>
</evidence>
<keyword evidence="3" id="KW-0597">Phosphoprotein</keyword>
<protein>
    <recommendedName>
        <fullName evidence="2">histidine kinase</fullName>
        <ecNumber evidence="2">2.7.13.3</ecNumber>
    </recommendedName>
</protein>
<evidence type="ECO:0000259" key="11">
    <source>
        <dbReference type="SMART" id="SM00387"/>
    </source>
</evidence>
<evidence type="ECO:0000256" key="3">
    <source>
        <dbReference type="ARBA" id="ARBA00022553"/>
    </source>
</evidence>
<comment type="catalytic activity">
    <reaction evidence="1">
        <text>ATP + protein L-histidine = ADP + protein N-phospho-L-histidine.</text>
        <dbReference type="EC" id="2.7.13.3"/>
    </reaction>
</comment>
<dbReference type="PANTHER" id="PTHR24421:SF10">
    <property type="entry name" value="NITRATE_NITRITE SENSOR PROTEIN NARQ"/>
    <property type="match status" value="1"/>
</dbReference>
<evidence type="ECO:0000256" key="8">
    <source>
        <dbReference type="ARBA" id="ARBA00023012"/>
    </source>
</evidence>
<dbReference type="SUPFAM" id="SSF55874">
    <property type="entry name" value="ATPase domain of HSP90 chaperone/DNA topoisomerase II/histidine kinase"/>
    <property type="match status" value="1"/>
</dbReference>
<dbReference type="RefSeq" id="WP_203902990.1">
    <property type="nucleotide sequence ID" value="NZ_BOPF01000028.1"/>
</dbReference>
<feature type="region of interest" description="Disordered" evidence="9">
    <location>
        <begin position="293"/>
        <end position="313"/>
    </location>
</feature>
<dbReference type="InterPro" id="IPR011712">
    <property type="entry name" value="Sig_transdc_His_kin_sub3_dim/P"/>
</dbReference>
<keyword evidence="4" id="KW-0808">Transferase</keyword>
<feature type="transmembrane region" description="Helical" evidence="10">
    <location>
        <begin position="50"/>
        <end position="67"/>
    </location>
</feature>
<feature type="transmembrane region" description="Helical" evidence="10">
    <location>
        <begin position="73"/>
        <end position="89"/>
    </location>
</feature>
<feature type="transmembrane region" description="Helical" evidence="10">
    <location>
        <begin position="30"/>
        <end position="45"/>
    </location>
</feature>
<keyword evidence="6" id="KW-0418">Kinase</keyword>
<dbReference type="PANTHER" id="PTHR24421">
    <property type="entry name" value="NITRATE/NITRITE SENSOR PROTEIN NARX-RELATED"/>
    <property type="match status" value="1"/>
</dbReference>
<comment type="caution">
    <text evidence="12">The sequence shown here is derived from an EMBL/GenBank/DDBJ whole genome shotgun (WGS) entry which is preliminary data.</text>
</comment>
<gene>
    <name evidence="12" type="ORF">Val02_64070</name>
</gene>
<evidence type="ECO:0000256" key="10">
    <source>
        <dbReference type="SAM" id="Phobius"/>
    </source>
</evidence>
<evidence type="ECO:0000256" key="2">
    <source>
        <dbReference type="ARBA" id="ARBA00012438"/>
    </source>
</evidence>
<keyword evidence="7" id="KW-0067">ATP-binding</keyword>
<feature type="transmembrane region" description="Helical" evidence="10">
    <location>
        <begin position="96"/>
        <end position="114"/>
    </location>
</feature>
<dbReference type="Gene3D" id="3.30.565.10">
    <property type="entry name" value="Histidine kinase-like ATPase, C-terminal domain"/>
    <property type="match status" value="1"/>
</dbReference>
<dbReference type="Pfam" id="PF02518">
    <property type="entry name" value="HATPase_c"/>
    <property type="match status" value="1"/>
</dbReference>
<dbReference type="GO" id="GO:0016020">
    <property type="term" value="C:membrane"/>
    <property type="evidence" value="ECO:0007669"/>
    <property type="project" value="InterPro"/>
</dbReference>
<dbReference type="EC" id="2.7.13.3" evidence="2"/>
<dbReference type="GO" id="GO:0046983">
    <property type="term" value="F:protein dimerization activity"/>
    <property type="evidence" value="ECO:0007669"/>
    <property type="project" value="InterPro"/>
</dbReference>
<organism evidence="12 13">
    <name type="scientific">Virgisporangium aliadipatigenens</name>
    <dbReference type="NCBI Taxonomy" id="741659"/>
    <lineage>
        <taxon>Bacteria</taxon>
        <taxon>Bacillati</taxon>
        <taxon>Actinomycetota</taxon>
        <taxon>Actinomycetes</taxon>
        <taxon>Micromonosporales</taxon>
        <taxon>Micromonosporaceae</taxon>
        <taxon>Virgisporangium</taxon>
    </lineage>
</organism>
<dbReference type="CDD" id="cd16917">
    <property type="entry name" value="HATPase_UhpB-NarQ-NarX-like"/>
    <property type="match status" value="1"/>
</dbReference>
<evidence type="ECO:0000256" key="1">
    <source>
        <dbReference type="ARBA" id="ARBA00000085"/>
    </source>
</evidence>
<dbReference type="Pfam" id="PF07730">
    <property type="entry name" value="HisKA_3"/>
    <property type="match status" value="1"/>
</dbReference>
<dbReference type="InterPro" id="IPR036890">
    <property type="entry name" value="HATPase_C_sf"/>
</dbReference>
<proteinExistence type="predicted"/>
<evidence type="ECO:0000313" key="13">
    <source>
        <dbReference type="Proteomes" id="UP000619260"/>
    </source>
</evidence>
<dbReference type="Proteomes" id="UP000619260">
    <property type="component" value="Unassembled WGS sequence"/>
</dbReference>
<reference evidence="12" key="1">
    <citation type="submission" date="2021-01" db="EMBL/GenBank/DDBJ databases">
        <title>Whole genome shotgun sequence of Virgisporangium aliadipatigenens NBRC 105644.</title>
        <authorList>
            <person name="Komaki H."/>
            <person name="Tamura T."/>
        </authorList>
    </citation>
    <scope>NUCLEOTIDE SEQUENCE</scope>
    <source>
        <strain evidence="12">NBRC 105644</strain>
    </source>
</reference>
<name>A0A8J3YTG8_9ACTN</name>
<accession>A0A8J3YTG8</accession>
<dbReference type="InterPro" id="IPR050482">
    <property type="entry name" value="Sensor_HK_TwoCompSys"/>
</dbReference>
<feature type="transmembrane region" description="Helical" evidence="10">
    <location>
        <begin position="126"/>
        <end position="146"/>
    </location>
</feature>
<dbReference type="SMART" id="SM00387">
    <property type="entry name" value="HATPase_c"/>
    <property type="match status" value="1"/>
</dbReference>
<keyword evidence="10" id="KW-0812">Transmembrane</keyword>
<keyword evidence="10" id="KW-0472">Membrane</keyword>
<dbReference type="EMBL" id="BOPF01000028">
    <property type="protein sequence ID" value="GIJ49521.1"/>
    <property type="molecule type" value="Genomic_DNA"/>
</dbReference>
<keyword evidence="5" id="KW-0547">Nucleotide-binding</keyword>
<keyword evidence="10" id="KW-1133">Transmembrane helix</keyword>
<feature type="domain" description="Histidine kinase/HSP90-like ATPase" evidence="11">
    <location>
        <begin position="256"/>
        <end position="350"/>
    </location>
</feature>
<dbReference type="GO" id="GO:0000155">
    <property type="term" value="F:phosphorelay sensor kinase activity"/>
    <property type="evidence" value="ECO:0007669"/>
    <property type="project" value="InterPro"/>
</dbReference>
<dbReference type="Gene3D" id="1.20.5.1930">
    <property type="match status" value="1"/>
</dbReference>
<evidence type="ECO:0000256" key="7">
    <source>
        <dbReference type="ARBA" id="ARBA00022840"/>
    </source>
</evidence>
<keyword evidence="8" id="KW-0902">Two-component regulatory system</keyword>
<sequence>MKQTGVGVLFGGVLVLQVAALAVTWGGLSWVFGAAVAVVICGLALRRRYALGAYGVAFVAVVVARVAELPAEPGPAAALGLAVLTGSVVRRQRLRFAAVVVAAGLAVVVVSVLATRPPVSGADPVAAFHGISWCGAVITGATLRAVAARRRIVAARVRRQERLDLARELHDVAAHHLTGLVLQAQGARLVAGRHPDRLDGALNDIETAGADALTAMRRVVGLLRTDAALAHDDLAALVANFDGPPVTLRLPEGDLPLPDTVHRIVRESLTNIARHAPRARSVTVEVRRDGDGVSVEVTDDGPPPQSSGGGGFGLLGMRERVEALGGTLYAGPAAGEDTGWCVRARLPLREAR</sequence>
<evidence type="ECO:0000313" key="12">
    <source>
        <dbReference type="EMBL" id="GIJ49521.1"/>
    </source>
</evidence>
<keyword evidence="13" id="KW-1185">Reference proteome</keyword>
<evidence type="ECO:0000256" key="6">
    <source>
        <dbReference type="ARBA" id="ARBA00022777"/>
    </source>
</evidence>
<evidence type="ECO:0000256" key="9">
    <source>
        <dbReference type="SAM" id="MobiDB-lite"/>
    </source>
</evidence>
<dbReference type="AlphaFoldDB" id="A0A8J3YTG8"/>
<dbReference type="InterPro" id="IPR003594">
    <property type="entry name" value="HATPase_dom"/>
</dbReference>
<dbReference type="GO" id="GO:0005524">
    <property type="term" value="F:ATP binding"/>
    <property type="evidence" value="ECO:0007669"/>
    <property type="project" value="UniProtKB-KW"/>
</dbReference>